<dbReference type="KEGG" id="vpo:Kpol_1018p83"/>
<dbReference type="PhylomeDB" id="A7TDT0"/>
<name>A7TDT0_VANPO</name>
<dbReference type="AlphaFoldDB" id="A7TDT0"/>
<dbReference type="eggNOG" id="ENOG502SD7R">
    <property type="taxonomic scope" value="Eukaryota"/>
</dbReference>
<dbReference type="HOGENOM" id="CLU_119618_0_0_1"/>
<gene>
    <name evidence="1" type="ORF">Kpol_1018p83</name>
</gene>
<dbReference type="GeneID" id="5547908"/>
<reference evidence="1 2" key="1">
    <citation type="journal article" date="2007" name="Proc. Natl. Acad. Sci. U.S.A.">
        <title>Independent sorting-out of thousands of duplicated gene pairs in two yeast species descended from a whole-genome duplication.</title>
        <authorList>
            <person name="Scannell D.R."/>
            <person name="Frank A.C."/>
            <person name="Conant G.C."/>
            <person name="Byrne K.P."/>
            <person name="Woolfit M."/>
            <person name="Wolfe K.H."/>
        </authorList>
    </citation>
    <scope>NUCLEOTIDE SEQUENCE [LARGE SCALE GENOMIC DNA]</scope>
    <source>
        <strain evidence="2">ATCC 22028 / DSM 70294 / BCRC 21397 / CBS 2163 / NBRC 10782 / NRRL Y-8283 / UCD 57-17</strain>
    </source>
</reference>
<sequence>MSCLESVGREVELSVGKLWKFQTAKLFNVLPPDLVTGSNKDHSEERCLLFQGMVMIQEYLEHDNQMAISRYQIIFNWNDVTSFCKTDLIDGFEKLNDIVTKGHRYMHIKVTSCNLKVLLELRFQNRDQERGFNDTLFRIQEEYEIMDEIPW</sequence>
<dbReference type="Proteomes" id="UP000000267">
    <property type="component" value="Unassembled WGS sequence"/>
</dbReference>
<dbReference type="OrthoDB" id="3970753at2759"/>
<organism evidence="2">
    <name type="scientific">Vanderwaltozyma polyspora (strain ATCC 22028 / DSM 70294 / BCRC 21397 / CBS 2163 / NBRC 10782 / NRRL Y-8283 / UCD 57-17)</name>
    <name type="common">Kluyveromyces polysporus</name>
    <dbReference type="NCBI Taxonomy" id="436907"/>
    <lineage>
        <taxon>Eukaryota</taxon>
        <taxon>Fungi</taxon>
        <taxon>Dikarya</taxon>
        <taxon>Ascomycota</taxon>
        <taxon>Saccharomycotina</taxon>
        <taxon>Saccharomycetes</taxon>
        <taxon>Saccharomycetales</taxon>
        <taxon>Saccharomycetaceae</taxon>
        <taxon>Vanderwaltozyma</taxon>
    </lineage>
</organism>
<protein>
    <submittedName>
        <fullName evidence="1">Uncharacterized protein</fullName>
    </submittedName>
</protein>
<proteinExistence type="predicted"/>
<accession>A7TDT0</accession>
<dbReference type="InParanoid" id="A7TDT0"/>
<keyword evidence="2" id="KW-1185">Reference proteome</keyword>
<dbReference type="RefSeq" id="XP_001647408.1">
    <property type="nucleotide sequence ID" value="XM_001647358.1"/>
</dbReference>
<dbReference type="OMA" id="FRIREEY"/>
<evidence type="ECO:0000313" key="2">
    <source>
        <dbReference type="Proteomes" id="UP000000267"/>
    </source>
</evidence>
<evidence type="ECO:0000313" key="1">
    <source>
        <dbReference type="EMBL" id="EDO19550.1"/>
    </source>
</evidence>
<dbReference type="EMBL" id="DS480378">
    <property type="protein sequence ID" value="EDO19550.1"/>
    <property type="molecule type" value="Genomic_DNA"/>
</dbReference>